<comment type="subcellular location">
    <subcellularLocation>
        <location evidence="1">Nucleus</location>
    </subcellularLocation>
</comment>
<evidence type="ECO:0000259" key="5">
    <source>
        <dbReference type="PROSITE" id="PS51253"/>
    </source>
</evidence>
<dbReference type="InterPro" id="IPR009057">
    <property type="entry name" value="Homeodomain-like_sf"/>
</dbReference>
<protein>
    <submittedName>
        <fullName evidence="6">CSON014827 protein</fullName>
    </submittedName>
</protein>
<evidence type="ECO:0000256" key="4">
    <source>
        <dbReference type="SAM" id="Coils"/>
    </source>
</evidence>
<keyword evidence="3" id="KW-0539">Nucleus</keyword>
<dbReference type="Gene3D" id="3.30.420.10">
    <property type="entry name" value="Ribonuclease H-like superfamily/Ribonuclease H"/>
    <property type="match status" value="1"/>
</dbReference>
<evidence type="ECO:0000313" key="6">
    <source>
        <dbReference type="EMBL" id="SSX27768.1"/>
    </source>
</evidence>
<evidence type="ECO:0000256" key="3">
    <source>
        <dbReference type="ARBA" id="ARBA00023242"/>
    </source>
</evidence>
<dbReference type="GO" id="GO:0005634">
    <property type="term" value="C:nucleus"/>
    <property type="evidence" value="ECO:0007669"/>
    <property type="project" value="UniProtKB-SubCell"/>
</dbReference>
<dbReference type="PANTHER" id="PTHR19303:SF74">
    <property type="entry name" value="POGO TRANSPOSABLE ELEMENT WITH KRAB DOMAIN"/>
    <property type="match status" value="1"/>
</dbReference>
<accession>A0A336MPB2</accession>
<dbReference type="EMBL" id="UFQT01000875">
    <property type="protein sequence ID" value="SSX27768.1"/>
    <property type="molecule type" value="Genomic_DNA"/>
</dbReference>
<feature type="coiled-coil region" evidence="4">
    <location>
        <begin position="596"/>
        <end position="630"/>
    </location>
</feature>
<evidence type="ECO:0000256" key="1">
    <source>
        <dbReference type="ARBA" id="ARBA00004123"/>
    </source>
</evidence>
<dbReference type="Pfam" id="PF05225">
    <property type="entry name" value="HTH_psq"/>
    <property type="match status" value="1"/>
</dbReference>
<dbReference type="PANTHER" id="PTHR19303">
    <property type="entry name" value="TRANSPOSON"/>
    <property type="match status" value="1"/>
</dbReference>
<reference evidence="6" key="1">
    <citation type="submission" date="2018-07" db="EMBL/GenBank/DDBJ databases">
        <authorList>
            <person name="Quirk P.G."/>
            <person name="Krulwich T.A."/>
        </authorList>
    </citation>
    <scope>NUCLEOTIDE SEQUENCE</scope>
</reference>
<dbReference type="PROSITE" id="PS51253">
    <property type="entry name" value="HTH_CENPB"/>
    <property type="match status" value="1"/>
</dbReference>
<dbReference type="InterPro" id="IPR007889">
    <property type="entry name" value="HTH_Psq"/>
</dbReference>
<evidence type="ECO:0000256" key="2">
    <source>
        <dbReference type="ARBA" id="ARBA00023125"/>
    </source>
</evidence>
<dbReference type="OMA" id="HEESNCL"/>
<dbReference type="GO" id="GO:0003677">
    <property type="term" value="F:DNA binding"/>
    <property type="evidence" value="ECO:0007669"/>
    <property type="project" value="UniProtKB-KW"/>
</dbReference>
<organism evidence="6">
    <name type="scientific">Culicoides sonorensis</name>
    <name type="common">Biting midge</name>
    <dbReference type="NCBI Taxonomy" id="179676"/>
    <lineage>
        <taxon>Eukaryota</taxon>
        <taxon>Metazoa</taxon>
        <taxon>Ecdysozoa</taxon>
        <taxon>Arthropoda</taxon>
        <taxon>Hexapoda</taxon>
        <taxon>Insecta</taxon>
        <taxon>Pterygota</taxon>
        <taxon>Neoptera</taxon>
        <taxon>Endopterygota</taxon>
        <taxon>Diptera</taxon>
        <taxon>Nematocera</taxon>
        <taxon>Chironomoidea</taxon>
        <taxon>Ceratopogonidae</taxon>
        <taxon>Ceratopogoninae</taxon>
        <taxon>Culicoides</taxon>
        <taxon>Monoculicoides</taxon>
    </lineage>
</organism>
<keyword evidence="4" id="KW-0175">Coiled coil</keyword>
<dbReference type="SUPFAM" id="SSF46689">
    <property type="entry name" value="Homeodomain-like"/>
    <property type="match status" value="1"/>
</dbReference>
<dbReference type="Gene3D" id="1.10.10.60">
    <property type="entry name" value="Homeodomain-like"/>
    <property type="match status" value="1"/>
</dbReference>
<dbReference type="InterPro" id="IPR006600">
    <property type="entry name" value="HTH_CenpB_DNA-bd_dom"/>
</dbReference>
<sequence>MEQGQTKKQFYRNYTNDTVDITIENIKNESLTVNAASKKYNVPRSTLRRRLVNPVQKKSGRDPVLTFEIEKELVDWAQYLDDIGAGVTKEDFFRKAADLSLINDKSQKAFKSELPTSGWLTTFMKRHPTVSFRKQSYLSRASAVVSEKDLRAYYQKIYDYLRSHDLLYLLDCPDRWLNGDETNFQLNAVPPRVLSRKGKKVVYRVEKAKPKESVTGMYTFSADGFMYKPLYILNDKVTNMPEIANACIEVGAKFGFAQTDNGWQTKTSFVNYVKDHLYPELLERGVQFPVIYFVDGHSSHSSFELFKWCRDHKIIFILSYPNSTHITQPCDTSIFGPLKRAWPIEMSNYEREHDTCVTLVDFVKILKRVHDRVMKPEAVINGFRMCGIFPLNADNVHFDRCIAVGAETSVVTPVIGEPSVSGIVIAVGSDQNLMDVETINTPIIDPLFTTTQNDWNTALQQPFLIESLEIQTPPVIENPSLINHEESNCLNILTTIKNNLEELRSALPQERPELFSSVSCMNQLCDFVLTNITHFPNSLESNSSLTQNKPMPSLPSLNELQVEKTVANILKRPAPPERSKAHRLYGKIPKFGVMSSEEVVQQYEEDRIEKENLKETKLKRQNDIKQLQQQIKIIRQTQKQEIATAREQKFNDANRLKTSRERKRKAEVLKDITNRNSNDFEPDISDAIEPDTFDDNYDINLF</sequence>
<dbReference type="VEuPathDB" id="VectorBase:CSON014827"/>
<dbReference type="Pfam" id="PF03184">
    <property type="entry name" value="DDE_1"/>
    <property type="match status" value="1"/>
</dbReference>
<dbReference type="AlphaFoldDB" id="A0A336MPB2"/>
<feature type="domain" description="HTH CENPB-type" evidence="5">
    <location>
        <begin position="57"/>
        <end position="133"/>
    </location>
</feature>
<dbReference type="Pfam" id="PF03221">
    <property type="entry name" value="HTH_Tnp_Tc5"/>
    <property type="match status" value="1"/>
</dbReference>
<dbReference type="InterPro" id="IPR036397">
    <property type="entry name" value="RNaseH_sf"/>
</dbReference>
<dbReference type="InterPro" id="IPR004875">
    <property type="entry name" value="DDE_SF_endonuclease_dom"/>
</dbReference>
<dbReference type="InterPro" id="IPR050863">
    <property type="entry name" value="CenT-Element_Derived"/>
</dbReference>
<proteinExistence type="predicted"/>
<name>A0A336MPB2_CULSO</name>
<keyword evidence="2" id="KW-0238">DNA-binding</keyword>
<gene>
    <name evidence="6" type="primary">CSON014827</name>
</gene>